<keyword evidence="2 9" id="KW-0812">Transmembrane</keyword>
<evidence type="ECO:0000256" key="8">
    <source>
        <dbReference type="SAM" id="MobiDB-lite"/>
    </source>
</evidence>
<dbReference type="GO" id="GO:0031902">
    <property type="term" value="C:late endosome membrane"/>
    <property type="evidence" value="ECO:0000318"/>
    <property type="project" value="GO_Central"/>
</dbReference>
<organism evidence="11 12">
    <name type="scientific">Tribolium castaneum</name>
    <name type="common">Red flour beetle</name>
    <dbReference type="NCBI Taxonomy" id="7070"/>
    <lineage>
        <taxon>Eukaryota</taxon>
        <taxon>Metazoa</taxon>
        <taxon>Ecdysozoa</taxon>
        <taxon>Arthropoda</taxon>
        <taxon>Hexapoda</taxon>
        <taxon>Insecta</taxon>
        <taxon>Pterygota</taxon>
        <taxon>Neoptera</taxon>
        <taxon>Endopterygota</taxon>
        <taxon>Coleoptera</taxon>
        <taxon>Polyphaga</taxon>
        <taxon>Cucujiformia</taxon>
        <taxon>Tenebrionidae</taxon>
        <taxon>Tenebrionidae incertae sedis</taxon>
        <taxon>Tribolium</taxon>
    </lineage>
</organism>
<evidence type="ECO:0000313" key="12">
    <source>
        <dbReference type="Proteomes" id="UP000007266"/>
    </source>
</evidence>
<keyword evidence="5 9" id="KW-1133">Transmembrane helix</keyword>
<dbReference type="InParanoid" id="D6WFW2"/>
<feature type="compositionally biased region" description="Polar residues" evidence="8">
    <location>
        <begin position="41"/>
        <end position="62"/>
    </location>
</feature>
<dbReference type="PANTHER" id="PTHR11506">
    <property type="entry name" value="LYSOSOME-ASSOCIATED MEMBRANE GLYCOPROTEIN"/>
    <property type="match status" value="1"/>
</dbReference>
<keyword evidence="6 9" id="KW-0472">Membrane</keyword>
<dbReference type="OMA" id="YSSSNWL"/>
<keyword evidence="3" id="KW-0732">Signal</keyword>
<dbReference type="FunCoup" id="D6WFW2">
    <property type="interactions" value="137"/>
</dbReference>
<evidence type="ECO:0000256" key="7">
    <source>
        <dbReference type="ARBA" id="ARBA00023180"/>
    </source>
</evidence>
<evidence type="ECO:0000256" key="9">
    <source>
        <dbReference type="SAM" id="Phobius"/>
    </source>
</evidence>
<evidence type="ECO:0000256" key="1">
    <source>
        <dbReference type="ARBA" id="ARBA00004530"/>
    </source>
</evidence>
<feature type="transmembrane region" description="Helical" evidence="9">
    <location>
        <begin position="12"/>
        <end position="32"/>
    </location>
</feature>
<sequence>MAQQEMAVHLKYFLIYATISSMVSAITLPNQITPRPRHTKFSSSTTEPGSGSLATPSSTASKDNSGAAIYRYNGNGGTTCILLKTDAVVEVKFLLHNLEEQADSFIPDKALVDGNCKKEDTSFMTISWSGYNLLLNFAKTPGGERWYIENVELTVNPDLPQFKSIQTHGNPIKLYHKEMLIPTPVGKSYACQEVDIELQTDEEDNPPAGLRGTLLLRLLQLQPFMYKGNDFGPTFECKPQRTYRDETAPIAVGSTLAIAVLMTVTGYGIFRYFKIKNVQYNTMEKILRKDIKSDVIDGS</sequence>
<dbReference type="GO" id="GO:0072594">
    <property type="term" value="P:establishment of protein localization to organelle"/>
    <property type="evidence" value="ECO:0000318"/>
    <property type="project" value="GO_Central"/>
</dbReference>
<reference evidence="11 12" key="1">
    <citation type="journal article" date="2008" name="Nature">
        <title>The genome of the model beetle and pest Tribolium castaneum.</title>
        <authorList>
            <consortium name="Tribolium Genome Sequencing Consortium"/>
            <person name="Richards S."/>
            <person name="Gibbs R.A."/>
            <person name="Weinstock G.M."/>
            <person name="Brown S.J."/>
            <person name="Denell R."/>
            <person name="Beeman R.W."/>
            <person name="Gibbs R."/>
            <person name="Beeman R.W."/>
            <person name="Brown S.J."/>
            <person name="Bucher G."/>
            <person name="Friedrich M."/>
            <person name="Grimmelikhuijzen C.J."/>
            <person name="Klingler M."/>
            <person name="Lorenzen M."/>
            <person name="Richards S."/>
            <person name="Roth S."/>
            <person name="Schroder R."/>
            <person name="Tautz D."/>
            <person name="Zdobnov E.M."/>
            <person name="Muzny D."/>
            <person name="Gibbs R.A."/>
            <person name="Weinstock G.M."/>
            <person name="Attaway T."/>
            <person name="Bell S."/>
            <person name="Buhay C.J."/>
            <person name="Chandrabose M.N."/>
            <person name="Chavez D."/>
            <person name="Clerk-Blankenburg K.P."/>
            <person name="Cree A."/>
            <person name="Dao M."/>
            <person name="Davis C."/>
            <person name="Chacko J."/>
            <person name="Dinh H."/>
            <person name="Dugan-Rocha S."/>
            <person name="Fowler G."/>
            <person name="Garner T.T."/>
            <person name="Garnes J."/>
            <person name="Gnirke A."/>
            <person name="Hawes A."/>
            <person name="Hernandez J."/>
            <person name="Hines S."/>
            <person name="Holder M."/>
            <person name="Hume J."/>
            <person name="Jhangiani S.N."/>
            <person name="Joshi V."/>
            <person name="Khan Z.M."/>
            <person name="Jackson L."/>
            <person name="Kovar C."/>
            <person name="Kowis A."/>
            <person name="Lee S."/>
            <person name="Lewis L.R."/>
            <person name="Margolis J."/>
            <person name="Morgan M."/>
            <person name="Nazareth L.V."/>
            <person name="Nguyen N."/>
            <person name="Okwuonu G."/>
            <person name="Parker D."/>
            <person name="Richards S."/>
            <person name="Ruiz S.J."/>
            <person name="Santibanez J."/>
            <person name="Savard J."/>
            <person name="Scherer S.E."/>
            <person name="Schneider B."/>
            <person name="Sodergren E."/>
            <person name="Tautz D."/>
            <person name="Vattahil S."/>
            <person name="Villasana D."/>
            <person name="White C.S."/>
            <person name="Wright R."/>
            <person name="Park Y."/>
            <person name="Beeman R.W."/>
            <person name="Lord J."/>
            <person name="Oppert B."/>
            <person name="Lorenzen M."/>
            <person name="Brown S."/>
            <person name="Wang L."/>
            <person name="Savard J."/>
            <person name="Tautz D."/>
            <person name="Richards S."/>
            <person name="Weinstock G."/>
            <person name="Gibbs R.A."/>
            <person name="Liu Y."/>
            <person name="Worley K."/>
            <person name="Weinstock G."/>
            <person name="Elsik C.G."/>
            <person name="Reese J.T."/>
            <person name="Elhaik E."/>
            <person name="Landan G."/>
            <person name="Graur D."/>
            <person name="Arensburger P."/>
            <person name="Atkinson P."/>
            <person name="Beeman R.W."/>
            <person name="Beidler J."/>
            <person name="Brown S.J."/>
            <person name="Demuth J.P."/>
            <person name="Drury D.W."/>
            <person name="Du Y.Z."/>
            <person name="Fujiwara H."/>
            <person name="Lorenzen M."/>
            <person name="Maselli V."/>
            <person name="Osanai M."/>
            <person name="Park Y."/>
            <person name="Robertson H.M."/>
            <person name="Tu Z."/>
            <person name="Wang J.J."/>
            <person name="Wang S."/>
            <person name="Richards S."/>
            <person name="Song H."/>
            <person name="Zhang L."/>
            <person name="Sodergren E."/>
            <person name="Werner D."/>
            <person name="Stanke M."/>
            <person name="Morgenstern B."/>
            <person name="Solovyev V."/>
            <person name="Kosarev P."/>
            <person name="Brown G."/>
            <person name="Chen H.C."/>
            <person name="Ermolaeva O."/>
            <person name="Hlavina W."/>
            <person name="Kapustin Y."/>
            <person name="Kiryutin B."/>
            <person name="Kitts P."/>
            <person name="Maglott D."/>
            <person name="Pruitt K."/>
            <person name="Sapojnikov V."/>
            <person name="Souvorov A."/>
            <person name="Mackey A.J."/>
            <person name="Waterhouse R.M."/>
            <person name="Wyder S."/>
            <person name="Zdobnov E.M."/>
            <person name="Zdobnov E.M."/>
            <person name="Wyder S."/>
            <person name="Kriventseva E.V."/>
            <person name="Kadowaki T."/>
            <person name="Bork P."/>
            <person name="Aranda M."/>
            <person name="Bao R."/>
            <person name="Beermann A."/>
            <person name="Berns N."/>
            <person name="Bolognesi R."/>
            <person name="Bonneton F."/>
            <person name="Bopp D."/>
            <person name="Brown S.J."/>
            <person name="Bucher G."/>
            <person name="Butts T."/>
            <person name="Chaumot A."/>
            <person name="Denell R.E."/>
            <person name="Ferrier D.E."/>
            <person name="Friedrich M."/>
            <person name="Gordon C.M."/>
            <person name="Jindra M."/>
            <person name="Klingler M."/>
            <person name="Lan Q."/>
            <person name="Lattorff H.M."/>
            <person name="Laudet V."/>
            <person name="von Levetsow C."/>
            <person name="Liu Z."/>
            <person name="Lutz R."/>
            <person name="Lynch J.A."/>
            <person name="da Fonseca R.N."/>
            <person name="Posnien N."/>
            <person name="Reuter R."/>
            <person name="Roth S."/>
            <person name="Savard J."/>
            <person name="Schinko J.B."/>
            <person name="Schmitt C."/>
            <person name="Schoppmeier M."/>
            <person name="Schroder R."/>
            <person name="Shippy T.D."/>
            <person name="Simonnet F."/>
            <person name="Marques-Souza H."/>
            <person name="Tautz D."/>
            <person name="Tomoyasu Y."/>
            <person name="Trauner J."/>
            <person name="Van der Zee M."/>
            <person name="Vervoort M."/>
            <person name="Wittkopp N."/>
            <person name="Wimmer E.A."/>
            <person name="Yang X."/>
            <person name="Jones A.K."/>
            <person name="Sattelle D.B."/>
            <person name="Ebert P.R."/>
            <person name="Nelson D."/>
            <person name="Scott J.G."/>
            <person name="Beeman R.W."/>
            <person name="Muthukrishnan S."/>
            <person name="Kramer K.J."/>
            <person name="Arakane Y."/>
            <person name="Beeman R.W."/>
            <person name="Zhu Q."/>
            <person name="Hogenkamp D."/>
            <person name="Dixit R."/>
            <person name="Oppert B."/>
            <person name="Jiang H."/>
            <person name="Zou Z."/>
            <person name="Marshall J."/>
            <person name="Elpidina E."/>
            <person name="Vinokurov K."/>
            <person name="Oppert C."/>
            <person name="Zou Z."/>
            <person name="Evans J."/>
            <person name="Lu Z."/>
            <person name="Zhao P."/>
            <person name="Sumathipala N."/>
            <person name="Altincicek B."/>
            <person name="Vilcinskas A."/>
            <person name="Williams M."/>
            <person name="Hultmark D."/>
            <person name="Hetru C."/>
            <person name="Jiang H."/>
            <person name="Grimmelikhuijzen C.J."/>
            <person name="Hauser F."/>
            <person name="Cazzamali G."/>
            <person name="Williamson M."/>
            <person name="Park Y."/>
            <person name="Li B."/>
            <person name="Tanaka Y."/>
            <person name="Predel R."/>
            <person name="Neupert S."/>
            <person name="Schachtner J."/>
            <person name="Verleyen P."/>
            <person name="Raible F."/>
            <person name="Bork P."/>
            <person name="Friedrich M."/>
            <person name="Walden K.K."/>
            <person name="Robertson H.M."/>
            <person name="Angeli S."/>
            <person name="Foret S."/>
            <person name="Bucher G."/>
            <person name="Schuetz S."/>
            <person name="Maleszka R."/>
            <person name="Wimmer E.A."/>
            <person name="Beeman R.W."/>
            <person name="Lorenzen M."/>
            <person name="Tomoyasu Y."/>
            <person name="Miller S.C."/>
            <person name="Grossmann D."/>
            <person name="Bucher G."/>
        </authorList>
    </citation>
    <scope>NUCLEOTIDE SEQUENCE [LARGE SCALE GENOMIC DNA]</scope>
    <source>
        <strain evidence="11 12">Georgia GA2</strain>
    </source>
</reference>
<dbReference type="GO" id="GO:0005886">
    <property type="term" value="C:plasma membrane"/>
    <property type="evidence" value="ECO:0000318"/>
    <property type="project" value="GO_Central"/>
</dbReference>
<accession>D6WFW2</accession>
<evidence type="ECO:0000256" key="6">
    <source>
        <dbReference type="ARBA" id="ARBA00023136"/>
    </source>
</evidence>
<dbReference type="HOGENOM" id="CLU_079983_0_0_1"/>
<dbReference type="InterPro" id="IPR002000">
    <property type="entry name" value="Lysosome-assoc_membr_glycop"/>
</dbReference>
<dbReference type="Pfam" id="PF01299">
    <property type="entry name" value="Lamp2-like_luminal"/>
    <property type="match status" value="1"/>
</dbReference>
<evidence type="ECO:0000256" key="4">
    <source>
        <dbReference type="ARBA" id="ARBA00022753"/>
    </source>
</evidence>
<name>D6WFW2_TRICA</name>
<dbReference type="PANTHER" id="PTHR11506:SF40">
    <property type="entry name" value="LYSOSOME-ASSOCIATED MEMBRANE GLYCOPROTEIN 5"/>
    <property type="match status" value="1"/>
</dbReference>
<dbReference type="STRING" id="7070.D6WFW2"/>
<feature type="transmembrane region" description="Helical" evidence="9">
    <location>
        <begin position="248"/>
        <end position="270"/>
    </location>
</feature>
<dbReference type="eggNOG" id="KOG4818">
    <property type="taxonomic scope" value="Eukaryota"/>
</dbReference>
<keyword evidence="12" id="KW-1185">Reference proteome</keyword>
<feature type="domain" description="Lysosome-associated membrane glycoprotein 2-like luminal" evidence="10">
    <location>
        <begin position="70"/>
        <end position="194"/>
    </location>
</feature>
<dbReference type="GO" id="GO:0005765">
    <property type="term" value="C:lysosomal membrane"/>
    <property type="evidence" value="ECO:0000318"/>
    <property type="project" value="GO_Central"/>
</dbReference>
<proteinExistence type="predicted"/>
<evidence type="ECO:0000256" key="3">
    <source>
        <dbReference type="ARBA" id="ARBA00022729"/>
    </source>
</evidence>
<evidence type="ECO:0000256" key="2">
    <source>
        <dbReference type="ARBA" id="ARBA00022692"/>
    </source>
</evidence>
<keyword evidence="7" id="KW-0325">Glycoprotein</keyword>
<evidence type="ECO:0000259" key="10">
    <source>
        <dbReference type="Pfam" id="PF01299"/>
    </source>
</evidence>
<dbReference type="InterPro" id="IPR048528">
    <property type="entry name" value="Lamp2-like_luminal"/>
</dbReference>
<keyword evidence="4" id="KW-0967">Endosome</keyword>
<gene>
    <name evidence="11" type="primary">AUGUSTUS-3.0.2_03851</name>
    <name evidence="11" type="ORF">TcasGA2_TC003851</name>
</gene>
<evidence type="ECO:0000256" key="5">
    <source>
        <dbReference type="ARBA" id="ARBA00022989"/>
    </source>
</evidence>
<dbReference type="Gene3D" id="2.40.160.110">
    <property type="match status" value="1"/>
</dbReference>
<dbReference type="AlphaFoldDB" id="D6WFW2"/>
<protein>
    <recommendedName>
        <fullName evidence="10">Lysosome-associated membrane glycoprotein 2-like luminal domain-containing protein</fullName>
    </recommendedName>
</protein>
<dbReference type="EMBL" id="KQ971328">
    <property type="protein sequence ID" value="EFA00944.2"/>
    <property type="molecule type" value="Genomic_DNA"/>
</dbReference>
<reference evidence="11 12" key="2">
    <citation type="journal article" date="2010" name="Nucleic Acids Res.">
        <title>BeetleBase in 2010: revisions to provide comprehensive genomic information for Tribolium castaneum.</title>
        <authorList>
            <person name="Kim H.S."/>
            <person name="Murphy T."/>
            <person name="Xia J."/>
            <person name="Caragea D."/>
            <person name="Park Y."/>
            <person name="Beeman R.W."/>
            <person name="Lorenzen M.D."/>
            <person name="Butcher S."/>
            <person name="Manak J.R."/>
            <person name="Brown S.J."/>
        </authorList>
    </citation>
    <scope>GENOME REANNOTATION</scope>
    <source>
        <strain evidence="11 12">Georgia GA2</strain>
    </source>
</reference>
<comment type="subcellular location">
    <subcellularLocation>
        <location evidence="1">Endosome membrane</location>
        <topology evidence="1">Single-pass type I membrane protein</topology>
    </subcellularLocation>
</comment>
<dbReference type="Proteomes" id="UP000007266">
    <property type="component" value="Linkage group 3"/>
</dbReference>
<evidence type="ECO:0000313" key="11">
    <source>
        <dbReference type="EMBL" id="EFA00944.2"/>
    </source>
</evidence>
<feature type="region of interest" description="Disordered" evidence="8">
    <location>
        <begin position="34"/>
        <end position="62"/>
    </location>
</feature>